<evidence type="ECO:0000313" key="1">
    <source>
        <dbReference type="EMBL" id="CAB4140522.1"/>
    </source>
</evidence>
<name>A0A6J5M2T7_9CAUD</name>
<proteinExistence type="predicted"/>
<dbReference type="EMBL" id="LR796370">
    <property type="protein sequence ID" value="CAB4140522.1"/>
    <property type="molecule type" value="Genomic_DNA"/>
</dbReference>
<accession>A0A6J5M2T7</accession>
<dbReference type="EMBL" id="LR796626">
    <property type="protein sequence ID" value="CAB4156063.1"/>
    <property type="molecule type" value="Genomic_DNA"/>
</dbReference>
<gene>
    <name evidence="1" type="ORF">UFOVP400_32</name>
    <name evidence="2" type="ORF">UFOVP669_41</name>
</gene>
<organism evidence="1">
    <name type="scientific">uncultured Caudovirales phage</name>
    <dbReference type="NCBI Taxonomy" id="2100421"/>
    <lineage>
        <taxon>Viruses</taxon>
        <taxon>Duplodnaviria</taxon>
        <taxon>Heunggongvirae</taxon>
        <taxon>Uroviricota</taxon>
        <taxon>Caudoviricetes</taxon>
        <taxon>Peduoviridae</taxon>
        <taxon>Maltschvirus</taxon>
        <taxon>Maltschvirus maltsch</taxon>
    </lineage>
</organism>
<sequence>MPSKPNKSRFLSVRVTPAEYKAFSAKARPYGTASNLLRELIDALIDDRVTVIPNPNRSIYHVPGTKD</sequence>
<protein>
    <submittedName>
        <fullName evidence="1">Uncharacterized protein</fullName>
    </submittedName>
</protein>
<evidence type="ECO:0000313" key="2">
    <source>
        <dbReference type="EMBL" id="CAB4156063.1"/>
    </source>
</evidence>
<reference evidence="1" key="1">
    <citation type="submission" date="2020-04" db="EMBL/GenBank/DDBJ databases">
        <authorList>
            <person name="Chiriac C."/>
            <person name="Salcher M."/>
            <person name="Ghai R."/>
            <person name="Kavagutti S V."/>
        </authorList>
    </citation>
    <scope>NUCLEOTIDE SEQUENCE</scope>
</reference>